<reference evidence="2" key="1">
    <citation type="journal article" date="2019" name="Mol. Biol. Evol.">
        <title>Blast fungal genomes show frequent chromosomal changes, gene gains and losses, and effector gene turnover.</title>
        <authorList>
            <person name="Gomez Luciano L.B."/>
            <person name="Jason Tsai I."/>
            <person name="Chuma I."/>
            <person name="Tosa Y."/>
            <person name="Chen Y.H."/>
            <person name="Li J.Y."/>
            <person name="Li M.Y."/>
            <person name="Jade Lu M.Y."/>
            <person name="Nakayashiki H."/>
            <person name="Li W.H."/>
        </authorList>
    </citation>
    <scope>NUCLEOTIDE SEQUENCE</scope>
    <source>
        <strain evidence="2">NI907</strain>
    </source>
</reference>
<accession>A0A6P8AS70</accession>
<dbReference type="KEGG" id="pgri:PgNI_10020"/>
<evidence type="ECO:0000313" key="1">
    <source>
        <dbReference type="Proteomes" id="UP000515153"/>
    </source>
</evidence>
<keyword evidence="1" id="KW-1185">Reference proteome</keyword>
<protein>
    <submittedName>
        <fullName evidence="2">Uncharacterized protein</fullName>
    </submittedName>
</protein>
<reference evidence="2" key="3">
    <citation type="submission" date="2025-08" db="UniProtKB">
        <authorList>
            <consortium name="RefSeq"/>
        </authorList>
    </citation>
    <scope>IDENTIFICATION</scope>
    <source>
        <strain evidence="2">NI907</strain>
    </source>
</reference>
<dbReference type="RefSeq" id="XP_030977756.1">
    <property type="nucleotide sequence ID" value="XM_031130000.1"/>
</dbReference>
<name>A0A6P8AS70_PYRGI</name>
<sequence>MLNISDQVVTIHRGSHYIRHNGRYSKVSLWSQNPTSQKTVKVFMAVNATTSGPMRYIRKICSGYMPSDIGLSSLAWSTATRAASSCFGSDADAVRNARASLAVLIATRAAGVHPILAMLAPEADDHFALMSPRWVIIPYLLVNESTRITMTDSLQVPDTSMVVEAVNMLAVLVAESKVRLVKHGELVKALLHAYINIKINGIGVAPYSSWFLEGHSVGSRPLGFTQVPPVLCSRWGAGCRCSSVIRHYNKIPGVLRDAEAQLCRPYDRHHGSVLGRVRAEVSKNFINEEKGDDSDVLAPHIDEAWFKENTGGFQT</sequence>
<evidence type="ECO:0000313" key="2">
    <source>
        <dbReference type="RefSeq" id="XP_030977756.1"/>
    </source>
</evidence>
<dbReference type="GeneID" id="41964908"/>
<proteinExistence type="predicted"/>
<organism evidence="1 2">
    <name type="scientific">Pyricularia grisea</name>
    <name type="common">Crabgrass-specific blast fungus</name>
    <name type="synonym">Magnaporthe grisea</name>
    <dbReference type="NCBI Taxonomy" id="148305"/>
    <lineage>
        <taxon>Eukaryota</taxon>
        <taxon>Fungi</taxon>
        <taxon>Dikarya</taxon>
        <taxon>Ascomycota</taxon>
        <taxon>Pezizomycotina</taxon>
        <taxon>Sordariomycetes</taxon>
        <taxon>Sordariomycetidae</taxon>
        <taxon>Magnaporthales</taxon>
        <taxon>Pyriculariaceae</taxon>
        <taxon>Pyricularia</taxon>
    </lineage>
</organism>
<dbReference type="Proteomes" id="UP000515153">
    <property type="component" value="Unplaced"/>
</dbReference>
<gene>
    <name evidence="2" type="ORF">PgNI_10020</name>
</gene>
<dbReference type="AlphaFoldDB" id="A0A6P8AS70"/>
<reference evidence="2" key="2">
    <citation type="submission" date="2019-10" db="EMBL/GenBank/DDBJ databases">
        <authorList>
            <consortium name="NCBI Genome Project"/>
        </authorList>
    </citation>
    <scope>NUCLEOTIDE SEQUENCE</scope>
    <source>
        <strain evidence="2">NI907</strain>
    </source>
</reference>